<evidence type="ECO:0000256" key="5">
    <source>
        <dbReference type="SAM" id="MobiDB-lite"/>
    </source>
</evidence>
<feature type="domain" description="Protein phosphatase 1 regulatory subunit 35 C-terminal" evidence="6">
    <location>
        <begin position="34"/>
        <end position="139"/>
    </location>
</feature>
<dbReference type="EMBL" id="JADGJD010000732">
    <property type="protein sequence ID" value="KAJ3048825.1"/>
    <property type="molecule type" value="Genomic_DNA"/>
</dbReference>
<name>A0AAD5SAS2_9FUNG</name>
<protein>
    <recommendedName>
        <fullName evidence="6">Protein phosphatase 1 regulatory subunit 35 C-terminal domain-containing protein</fullName>
    </recommendedName>
</protein>
<dbReference type="InterPro" id="IPR029135">
    <property type="entry name" value="PPP1R35_C"/>
</dbReference>
<sequence>MDPRLIRPPKTAVTEEMPSAEADEDRPAAALSKPKAHSSKLLQLQMRSVRNTTFDPQAAMAALIHTNRPAVKEVQARITTKALNVNKNKLQYTNLVSVEAPTVDIGPVRPTLLPRARKSVSRSNMMQDSKPSAAELCGPNEEVDIVSLEFPKLMEGPFAPGPFGVRATLASVRTEVGNGERMRRMVCEKPVRCEDFVLEDGEGLERR</sequence>
<evidence type="ECO:0000259" key="6">
    <source>
        <dbReference type="Pfam" id="PF15503"/>
    </source>
</evidence>
<keyword evidence="8" id="KW-1185">Reference proteome</keyword>
<dbReference type="GO" id="GO:0005814">
    <property type="term" value="C:centriole"/>
    <property type="evidence" value="ECO:0007669"/>
    <property type="project" value="UniProtKB-SubCell"/>
</dbReference>
<dbReference type="AlphaFoldDB" id="A0AAD5SAS2"/>
<evidence type="ECO:0000313" key="8">
    <source>
        <dbReference type="Proteomes" id="UP001212841"/>
    </source>
</evidence>
<feature type="region of interest" description="Disordered" evidence="5">
    <location>
        <begin position="1"/>
        <end position="39"/>
    </location>
</feature>
<keyword evidence="2" id="KW-0963">Cytoplasm</keyword>
<evidence type="ECO:0000256" key="4">
    <source>
        <dbReference type="ARBA" id="ARBA00029452"/>
    </source>
</evidence>
<proteinExistence type="inferred from homology"/>
<reference evidence="7" key="1">
    <citation type="submission" date="2020-05" db="EMBL/GenBank/DDBJ databases">
        <title>Phylogenomic resolution of chytrid fungi.</title>
        <authorList>
            <person name="Stajich J.E."/>
            <person name="Amses K."/>
            <person name="Simmons R."/>
            <person name="Seto K."/>
            <person name="Myers J."/>
            <person name="Bonds A."/>
            <person name="Quandt C.A."/>
            <person name="Barry K."/>
            <person name="Liu P."/>
            <person name="Grigoriev I."/>
            <person name="Longcore J.E."/>
            <person name="James T.Y."/>
        </authorList>
    </citation>
    <scope>NUCLEOTIDE SEQUENCE</scope>
    <source>
        <strain evidence="7">JEL0318</strain>
    </source>
</reference>
<comment type="subcellular location">
    <subcellularLocation>
        <location evidence="1">Cytoplasm</location>
        <location evidence="1">Cytoskeleton</location>
        <location evidence="1">Microtubule organizing center</location>
        <location evidence="1">Centrosome</location>
        <location evidence="1">Centriole</location>
    </subcellularLocation>
</comment>
<accession>A0AAD5SAS2</accession>
<dbReference type="Pfam" id="PF15503">
    <property type="entry name" value="PPP1R35_C"/>
    <property type="match status" value="1"/>
</dbReference>
<evidence type="ECO:0000256" key="2">
    <source>
        <dbReference type="ARBA" id="ARBA00022490"/>
    </source>
</evidence>
<evidence type="ECO:0000313" key="7">
    <source>
        <dbReference type="EMBL" id="KAJ3048825.1"/>
    </source>
</evidence>
<organism evidence="7 8">
    <name type="scientific">Rhizophlyctis rosea</name>
    <dbReference type="NCBI Taxonomy" id="64517"/>
    <lineage>
        <taxon>Eukaryota</taxon>
        <taxon>Fungi</taxon>
        <taxon>Fungi incertae sedis</taxon>
        <taxon>Chytridiomycota</taxon>
        <taxon>Chytridiomycota incertae sedis</taxon>
        <taxon>Chytridiomycetes</taxon>
        <taxon>Rhizophlyctidales</taxon>
        <taxon>Rhizophlyctidaceae</taxon>
        <taxon>Rhizophlyctis</taxon>
    </lineage>
</organism>
<evidence type="ECO:0000256" key="3">
    <source>
        <dbReference type="ARBA" id="ARBA00023212"/>
    </source>
</evidence>
<dbReference type="Proteomes" id="UP001212841">
    <property type="component" value="Unassembled WGS sequence"/>
</dbReference>
<keyword evidence="3" id="KW-0206">Cytoskeleton</keyword>
<gene>
    <name evidence="7" type="ORF">HK097_010178</name>
</gene>
<evidence type="ECO:0000256" key="1">
    <source>
        <dbReference type="ARBA" id="ARBA00004114"/>
    </source>
</evidence>
<comment type="similarity">
    <text evidence="4">Belongs to the PPP1R35 family.</text>
</comment>
<comment type="caution">
    <text evidence="7">The sequence shown here is derived from an EMBL/GenBank/DDBJ whole genome shotgun (WGS) entry which is preliminary data.</text>
</comment>